<accession>A0ABY8S3L2</accession>
<evidence type="ECO:0000313" key="2">
    <source>
        <dbReference type="Proteomes" id="UP001229836"/>
    </source>
</evidence>
<proteinExistence type="predicted"/>
<dbReference type="EMBL" id="CP125669">
    <property type="protein sequence ID" value="WHP05427.1"/>
    <property type="molecule type" value="Genomic_DNA"/>
</dbReference>
<dbReference type="Proteomes" id="UP001229836">
    <property type="component" value="Chromosome"/>
</dbReference>
<name>A0ABY8S3L2_9GAMM</name>
<dbReference type="RefSeq" id="WP_283266970.1">
    <property type="nucleotide sequence ID" value="NZ_CP125669.1"/>
</dbReference>
<gene>
    <name evidence="1" type="ORF">QLH32_15650</name>
</gene>
<protein>
    <submittedName>
        <fullName evidence="1">Uncharacterized protein</fullName>
    </submittedName>
</protein>
<keyword evidence="2" id="KW-1185">Reference proteome</keyword>
<organism evidence="1 2">
    <name type="scientific">Acinetobacter corruptisaponis</name>
    <dbReference type="NCBI Taxonomy" id="3045147"/>
    <lineage>
        <taxon>Bacteria</taxon>
        <taxon>Pseudomonadati</taxon>
        <taxon>Pseudomonadota</taxon>
        <taxon>Gammaproteobacteria</taxon>
        <taxon>Moraxellales</taxon>
        <taxon>Moraxellaceae</taxon>
        <taxon>Acinetobacter</taxon>
    </lineage>
</organism>
<sequence>MNVQQISEDQFTTLAIDLADRTDTQTLDLGGVLILKANDGKVLIQSAFDSKYLLITQN</sequence>
<reference evidence="1 2" key="1">
    <citation type="submission" date="2023-05" db="EMBL/GenBank/DDBJ databases">
        <title>The complete genome of Acinetobacter sp. nov KCTC 92772.</title>
        <authorList>
            <person name="Zhou G."/>
        </authorList>
    </citation>
    <scope>NUCLEOTIDE SEQUENCE [LARGE SCALE GENOMIC DNA]</scope>
    <source>
        <strain evidence="1 2">KCTC 92772</strain>
    </source>
</reference>
<evidence type="ECO:0000313" key="1">
    <source>
        <dbReference type="EMBL" id="WHP05427.1"/>
    </source>
</evidence>